<accession>A0A4S8LZJ1</accession>
<feature type="region of interest" description="Disordered" evidence="1">
    <location>
        <begin position="1"/>
        <end position="42"/>
    </location>
</feature>
<dbReference type="AlphaFoldDB" id="A0A4S8LZJ1"/>
<organism evidence="2 3">
    <name type="scientific">Dendrothele bispora (strain CBS 962.96)</name>
    <dbReference type="NCBI Taxonomy" id="1314807"/>
    <lineage>
        <taxon>Eukaryota</taxon>
        <taxon>Fungi</taxon>
        <taxon>Dikarya</taxon>
        <taxon>Basidiomycota</taxon>
        <taxon>Agaricomycotina</taxon>
        <taxon>Agaricomycetes</taxon>
        <taxon>Agaricomycetidae</taxon>
        <taxon>Agaricales</taxon>
        <taxon>Agaricales incertae sedis</taxon>
        <taxon>Dendrothele</taxon>
    </lineage>
</organism>
<evidence type="ECO:0000256" key="1">
    <source>
        <dbReference type="SAM" id="MobiDB-lite"/>
    </source>
</evidence>
<reference evidence="2 3" key="1">
    <citation type="journal article" date="2019" name="Nat. Ecol. Evol.">
        <title>Megaphylogeny resolves global patterns of mushroom evolution.</title>
        <authorList>
            <person name="Varga T."/>
            <person name="Krizsan K."/>
            <person name="Foldi C."/>
            <person name="Dima B."/>
            <person name="Sanchez-Garcia M."/>
            <person name="Sanchez-Ramirez S."/>
            <person name="Szollosi G.J."/>
            <person name="Szarkandi J.G."/>
            <person name="Papp V."/>
            <person name="Albert L."/>
            <person name="Andreopoulos W."/>
            <person name="Angelini C."/>
            <person name="Antonin V."/>
            <person name="Barry K.W."/>
            <person name="Bougher N.L."/>
            <person name="Buchanan P."/>
            <person name="Buyck B."/>
            <person name="Bense V."/>
            <person name="Catcheside P."/>
            <person name="Chovatia M."/>
            <person name="Cooper J."/>
            <person name="Damon W."/>
            <person name="Desjardin D."/>
            <person name="Finy P."/>
            <person name="Geml J."/>
            <person name="Haridas S."/>
            <person name="Hughes K."/>
            <person name="Justo A."/>
            <person name="Karasinski D."/>
            <person name="Kautmanova I."/>
            <person name="Kiss B."/>
            <person name="Kocsube S."/>
            <person name="Kotiranta H."/>
            <person name="LaButti K.M."/>
            <person name="Lechner B.E."/>
            <person name="Liimatainen K."/>
            <person name="Lipzen A."/>
            <person name="Lukacs Z."/>
            <person name="Mihaltcheva S."/>
            <person name="Morgado L.N."/>
            <person name="Niskanen T."/>
            <person name="Noordeloos M.E."/>
            <person name="Ohm R.A."/>
            <person name="Ortiz-Santana B."/>
            <person name="Ovrebo C."/>
            <person name="Racz N."/>
            <person name="Riley R."/>
            <person name="Savchenko A."/>
            <person name="Shiryaev A."/>
            <person name="Soop K."/>
            <person name="Spirin V."/>
            <person name="Szebenyi C."/>
            <person name="Tomsovsky M."/>
            <person name="Tulloss R.E."/>
            <person name="Uehling J."/>
            <person name="Grigoriev I.V."/>
            <person name="Vagvolgyi C."/>
            <person name="Papp T."/>
            <person name="Martin F.M."/>
            <person name="Miettinen O."/>
            <person name="Hibbett D.S."/>
            <person name="Nagy L.G."/>
        </authorList>
    </citation>
    <scope>NUCLEOTIDE SEQUENCE [LARGE SCALE GENOMIC DNA]</scope>
    <source>
        <strain evidence="2 3">CBS 962.96</strain>
    </source>
</reference>
<gene>
    <name evidence="2" type="ORF">K435DRAFT_860240</name>
</gene>
<evidence type="ECO:0000313" key="3">
    <source>
        <dbReference type="Proteomes" id="UP000297245"/>
    </source>
</evidence>
<dbReference type="Proteomes" id="UP000297245">
    <property type="component" value="Unassembled WGS sequence"/>
</dbReference>
<evidence type="ECO:0000313" key="2">
    <source>
        <dbReference type="EMBL" id="THU94698.1"/>
    </source>
</evidence>
<protein>
    <submittedName>
        <fullName evidence="2">Uncharacterized protein</fullName>
    </submittedName>
</protein>
<dbReference type="EMBL" id="ML179217">
    <property type="protein sequence ID" value="THU94698.1"/>
    <property type="molecule type" value="Genomic_DNA"/>
</dbReference>
<sequence>MSNSTSRPRKLRKKWLGTDASRTIIPSIPSPPPNASEYRPRPISEFNASVSSISQPLDMQETASPIQIPANNLFVPQPVNLENTLFQALNTQSDESLPMDVDCDYLEQLFGQPLLTFHSPLASPAQIISKNSSTPLSPTSTLNDISFSPPSPHFNQLLSALEISHPLKPTSSHKRKRSAHERLLDDLENIDRHLQSICKVFGSLGNFLRLLFWHPRVTRDEDPRSDFHKRSICNFLQGKSSVKSVHIVRKIYSHPNSSNSSIEEPESESERSQSEHEEEGFEGSEEGGDEDLLGSDQATSEDERDSSGEEDYSEAEQNSQ</sequence>
<keyword evidence="3" id="KW-1185">Reference proteome</keyword>
<name>A0A4S8LZJ1_DENBC</name>
<feature type="compositionally biased region" description="Acidic residues" evidence="1">
    <location>
        <begin position="276"/>
        <end position="314"/>
    </location>
</feature>
<feature type="region of interest" description="Disordered" evidence="1">
    <location>
        <begin position="255"/>
        <end position="320"/>
    </location>
</feature>
<proteinExistence type="predicted"/>